<dbReference type="EMBL" id="CM007653">
    <property type="protein sequence ID" value="ONI17268.1"/>
    <property type="molecule type" value="Genomic_DNA"/>
</dbReference>
<accession>A0A251Q0H5</accession>
<keyword evidence="2" id="KW-1185">Reference proteome</keyword>
<organism evidence="1 2">
    <name type="scientific">Prunus persica</name>
    <name type="common">Peach</name>
    <name type="synonym">Amygdalus persica</name>
    <dbReference type="NCBI Taxonomy" id="3760"/>
    <lineage>
        <taxon>Eukaryota</taxon>
        <taxon>Viridiplantae</taxon>
        <taxon>Streptophyta</taxon>
        <taxon>Embryophyta</taxon>
        <taxon>Tracheophyta</taxon>
        <taxon>Spermatophyta</taxon>
        <taxon>Magnoliopsida</taxon>
        <taxon>eudicotyledons</taxon>
        <taxon>Gunneridae</taxon>
        <taxon>Pentapetalae</taxon>
        <taxon>rosids</taxon>
        <taxon>fabids</taxon>
        <taxon>Rosales</taxon>
        <taxon>Rosaceae</taxon>
        <taxon>Amygdaloideae</taxon>
        <taxon>Amygdaleae</taxon>
        <taxon>Prunus</taxon>
    </lineage>
</organism>
<evidence type="ECO:0000313" key="1">
    <source>
        <dbReference type="EMBL" id="ONI17268.1"/>
    </source>
</evidence>
<dbReference type="AlphaFoldDB" id="A0A251Q0H5"/>
<proteinExistence type="predicted"/>
<evidence type="ECO:0000313" key="2">
    <source>
        <dbReference type="Proteomes" id="UP000006882"/>
    </source>
</evidence>
<sequence length="96" mass="11130">MQMYMYSSQHALHSYGQDKVLRLHKCSSNNSIDIGITVTLHGNLNFKLQTNCKFFAVLVQLLLKKVVAFDGWKDTTSLLPWNWKEVFLFPTNHNLT</sequence>
<dbReference type="Gramene" id="ONI17268">
    <property type="protein sequence ID" value="ONI17268"/>
    <property type="gene ID" value="PRUPE_3G149400"/>
</dbReference>
<reference evidence="1 2" key="1">
    <citation type="journal article" date="2013" name="Nat. Genet.">
        <title>The high-quality draft genome of peach (Prunus persica) identifies unique patterns of genetic diversity, domestication and genome evolution.</title>
        <authorList>
            <consortium name="International Peach Genome Initiative"/>
            <person name="Verde I."/>
            <person name="Abbott A.G."/>
            <person name="Scalabrin S."/>
            <person name="Jung S."/>
            <person name="Shu S."/>
            <person name="Marroni F."/>
            <person name="Zhebentyayeva T."/>
            <person name="Dettori M.T."/>
            <person name="Grimwood J."/>
            <person name="Cattonaro F."/>
            <person name="Zuccolo A."/>
            <person name="Rossini L."/>
            <person name="Jenkins J."/>
            <person name="Vendramin E."/>
            <person name="Meisel L.A."/>
            <person name="Decroocq V."/>
            <person name="Sosinski B."/>
            <person name="Prochnik S."/>
            <person name="Mitros T."/>
            <person name="Policriti A."/>
            <person name="Cipriani G."/>
            <person name="Dondini L."/>
            <person name="Ficklin S."/>
            <person name="Goodstein D.M."/>
            <person name="Xuan P."/>
            <person name="Del Fabbro C."/>
            <person name="Aramini V."/>
            <person name="Copetti D."/>
            <person name="Gonzalez S."/>
            <person name="Horner D.S."/>
            <person name="Falchi R."/>
            <person name="Lucas S."/>
            <person name="Mica E."/>
            <person name="Maldonado J."/>
            <person name="Lazzari B."/>
            <person name="Bielenberg D."/>
            <person name="Pirona R."/>
            <person name="Miculan M."/>
            <person name="Barakat A."/>
            <person name="Testolin R."/>
            <person name="Stella A."/>
            <person name="Tartarini S."/>
            <person name="Tonutti P."/>
            <person name="Arus P."/>
            <person name="Orellana A."/>
            <person name="Wells C."/>
            <person name="Main D."/>
            <person name="Vizzotto G."/>
            <person name="Silva H."/>
            <person name="Salamini F."/>
            <person name="Schmutz J."/>
            <person name="Morgante M."/>
            <person name="Rokhsar D.S."/>
        </authorList>
    </citation>
    <scope>NUCLEOTIDE SEQUENCE [LARGE SCALE GENOMIC DNA]</scope>
    <source>
        <strain evidence="2">cv. Nemared</strain>
    </source>
</reference>
<name>A0A251Q0H5_PRUPE</name>
<gene>
    <name evidence="1" type="ORF">PRUPE_3G149400</name>
</gene>
<protein>
    <submittedName>
        <fullName evidence="1">Uncharacterized protein</fullName>
    </submittedName>
</protein>
<dbReference type="Proteomes" id="UP000006882">
    <property type="component" value="Chromosome G3"/>
</dbReference>